<comment type="caution">
    <text evidence="15">The sequence shown here is derived from an EMBL/GenBank/DDBJ whole genome shotgun (WGS) entry which is preliminary data.</text>
</comment>
<evidence type="ECO:0000256" key="1">
    <source>
        <dbReference type="ARBA" id="ARBA00000085"/>
    </source>
</evidence>
<evidence type="ECO:0000256" key="8">
    <source>
        <dbReference type="ARBA" id="ARBA00022741"/>
    </source>
</evidence>
<reference evidence="15 16" key="1">
    <citation type="submission" date="2018-04" db="EMBL/GenBank/DDBJ databases">
        <title>Genomic Encyclopedia of Type Strains, Phase IV (KMG-IV): sequencing the most valuable type-strain genomes for metagenomic binning, comparative biology and taxonomic classification.</title>
        <authorList>
            <person name="Goeker M."/>
        </authorList>
    </citation>
    <scope>NUCLEOTIDE SEQUENCE [LARGE SCALE GENOMIC DNA]</scope>
    <source>
        <strain evidence="15 16">DSM 20705</strain>
    </source>
</reference>
<dbReference type="Gene3D" id="1.10.287.130">
    <property type="match status" value="1"/>
</dbReference>
<dbReference type="InterPro" id="IPR005467">
    <property type="entry name" value="His_kinase_dom"/>
</dbReference>
<evidence type="ECO:0000256" key="10">
    <source>
        <dbReference type="ARBA" id="ARBA00022840"/>
    </source>
</evidence>
<dbReference type="EMBL" id="QEKV01000004">
    <property type="protein sequence ID" value="PVY94604.1"/>
    <property type="molecule type" value="Genomic_DNA"/>
</dbReference>
<dbReference type="GO" id="GO:0005524">
    <property type="term" value="F:ATP binding"/>
    <property type="evidence" value="ECO:0007669"/>
    <property type="project" value="UniProtKB-KW"/>
</dbReference>
<accession>A0A2U1E3S6</accession>
<evidence type="ECO:0000256" key="2">
    <source>
        <dbReference type="ARBA" id="ARBA00004651"/>
    </source>
</evidence>
<keyword evidence="10" id="KW-0067">ATP-binding</keyword>
<keyword evidence="16" id="KW-1185">Reference proteome</keyword>
<keyword evidence="7" id="KW-0812">Transmembrane</keyword>
<keyword evidence="13" id="KW-0472">Membrane</keyword>
<dbReference type="PANTHER" id="PTHR45528">
    <property type="entry name" value="SENSOR HISTIDINE KINASE CPXA"/>
    <property type="match status" value="1"/>
</dbReference>
<evidence type="ECO:0000256" key="3">
    <source>
        <dbReference type="ARBA" id="ARBA00012438"/>
    </source>
</evidence>
<dbReference type="GO" id="GO:0000155">
    <property type="term" value="F:phosphorelay sensor kinase activity"/>
    <property type="evidence" value="ECO:0007669"/>
    <property type="project" value="InterPro"/>
</dbReference>
<name>A0A2U1E3S6_9FIRM</name>
<proteinExistence type="predicted"/>
<evidence type="ECO:0000256" key="11">
    <source>
        <dbReference type="ARBA" id="ARBA00022989"/>
    </source>
</evidence>
<dbReference type="SMART" id="SM00387">
    <property type="entry name" value="HATPase_c"/>
    <property type="match status" value="1"/>
</dbReference>
<comment type="catalytic activity">
    <reaction evidence="1">
        <text>ATP + protein L-histidine = ADP + protein N-phospho-L-histidine.</text>
        <dbReference type="EC" id="2.7.13.3"/>
    </reaction>
</comment>
<evidence type="ECO:0000256" key="9">
    <source>
        <dbReference type="ARBA" id="ARBA00022777"/>
    </source>
</evidence>
<keyword evidence="6" id="KW-0808">Transferase</keyword>
<dbReference type="InterPro" id="IPR036890">
    <property type="entry name" value="HATPase_C_sf"/>
</dbReference>
<keyword evidence="4" id="KW-1003">Cell membrane</keyword>
<keyword evidence="9 15" id="KW-0418">Kinase</keyword>
<dbReference type="Pfam" id="PF02518">
    <property type="entry name" value="HATPase_c"/>
    <property type="match status" value="1"/>
</dbReference>
<dbReference type="PRINTS" id="PR00344">
    <property type="entry name" value="BCTRLSENSOR"/>
</dbReference>
<keyword evidence="8" id="KW-0547">Nucleotide-binding</keyword>
<evidence type="ECO:0000256" key="6">
    <source>
        <dbReference type="ARBA" id="ARBA00022679"/>
    </source>
</evidence>
<comment type="subcellular location">
    <subcellularLocation>
        <location evidence="2">Cell membrane</location>
        <topology evidence="2">Multi-pass membrane protein</topology>
    </subcellularLocation>
</comment>
<dbReference type="InterPro" id="IPR050398">
    <property type="entry name" value="HssS/ArlS-like"/>
</dbReference>
<evidence type="ECO:0000259" key="14">
    <source>
        <dbReference type="PROSITE" id="PS50109"/>
    </source>
</evidence>
<evidence type="ECO:0000256" key="4">
    <source>
        <dbReference type="ARBA" id="ARBA00022475"/>
    </source>
</evidence>
<dbReference type="InterPro" id="IPR004358">
    <property type="entry name" value="Sig_transdc_His_kin-like_C"/>
</dbReference>
<dbReference type="AlphaFoldDB" id="A0A2U1E3S6"/>
<dbReference type="InterPro" id="IPR003661">
    <property type="entry name" value="HisK_dim/P_dom"/>
</dbReference>
<dbReference type="PANTHER" id="PTHR45528:SF1">
    <property type="entry name" value="SENSOR HISTIDINE KINASE CPXA"/>
    <property type="match status" value="1"/>
</dbReference>
<dbReference type="InterPro" id="IPR036097">
    <property type="entry name" value="HisK_dim/P_sf"/>
</dbReference>
<gene>
    <name evidence="15" type="ORF">C7381_104110</name>
</gene>
<protein>
    <recommendedName>
        <fullName evidence="3">histidine kinase</fullName>
        <ecNumber evidence="3">2.7.13.3</ecNumber>
    </recommendedName>
</protein>
<dbReference type="EC" id="2.7.13.3" evidence="3"/>
<keyword evidence="12" id="KW-0902">Two-component regulatory system</keyword>
<organism evidence="15 16">
    <name type="scientific">Ezakiella coagulans</name>
    <dbReference type="NCBI Taxonomy" id="46507"/>
    <lineage>
        <taxon>Bacteria</taxon>
        <taxon>Bacillati</taxon>
        <taxon>Bacillota</taxon>
        <taxon>Tissierellia</taxon>
        <taxon>Ezakiella</taxon>
    </lineage>
</organism>
<evidence type="ECO:0000313" key="15">
    <source>
        <dbReference type="EMBL" id="PVY94604.1"/>
    </source>
</evidence>
<evidence type="ECO:0000256" key="7">
    <source>
        <dbReference type="ARBA" id="ARBA00022692"/>
    </source>
</evidence>
<dbReference type="InterPro" id="IPR003594">
    <property type="entry name" value="HATPase_dom"/>
</dbReference>
<evidence type="ECO:0000256" key="5">
    <source>
        <dbReference type="ARBA" id="ARBA00022553"/>
    </source>
</evidence>
<keyword evidence="11" id="KW-1133">Transmembrane helix</keyword>
<dbReference type="GO" id="GO:0005886">
    <property type="term" value="C:plasma membrane"/>
    <property type="evidence" value="ECO:0007669"/>
    <property type="project" value="UniProtKB-SubCell"/>
</dbReference>
<dbReference type="RefSeq" id="WP_116480028.1">
    <property type="nucleotide sequence ID" value="NZ_QEKV01000004.1"/>
</dbReference>
<dbReference type="CDD" id="cd00082">
    <property type="entry name" value="HisKA"/>
    <property type="match status" value="1"/>
</dbReference>
<dbReference type="Gene3D" id="3.30.565.10">
    <property type="entry name" value="Histidine kinase-like ATPase, C-terminal domain"/>
    <property type="match status" value="1"/>
</dbReference>
<dbReference type="PROSITE" id="PS50109">
    <property type="entry name" value="HIS_KIN"/>
    <property type="match status" value="1"/>
</dbReference>
<evidence type="ECO:0000313" key="16">
    <source>
        <dbReference type="Proteomes" id="UP000245793"/>
    </source>
</evidence>
<feature type="domain" description="Histidine kinase" evidence="14">
    <location>
        <begin position="83"/>
        <end position="278"/>
    </location>
</feature>
<dbReference type="SUPFAM" id="SSF47384">
    <property type="entry name" value="Homodimeric domain of signal transducing histidine kinase"/>
    <property type="match status" value="1"/>
</dbReference>
<keyword evidence="5" id="KW-0597">Phosphoprotein</keyword>
<sequence>MIYFFIPISIVICYFFMKKRENKRIEEMVLMIENFNNGEYYTPMKQDNFSILEDSIYKLFLKNVEERENIKRLSKSQVENFENIAHQIKTPITSMLIDLEFIKKDGVNVSCISDGLKRLNSLSDILLKLSSLDANLTEMKKEKLNIAEILQYAFDILNLSDDSMKITESYNCKSFTGDFYWISEAVINILKNASEKSSEIIISSSENPIYVEICIEDDGGGIDNTEFKKIFRRFYKSPDSNGFGIGLNMAKTIVEKNNGTISVKNGEKGAIFSMKFYK</sequence>
<dbReference type="Proteomes" id="UP000245793">
    <property type="component" value="Unassembled WGS sequence"/>
</dbReference>
<evidence type="ECO:0000256" key="13">
    <source>
        <dbReference type="ARBA" id="ARBA00023136"/>
    </source>
</evidence>
<evidence type="ECO:0000256" key="12">
    <source>
        <dbReference type="ARBA" id="ARBA00023012"/>
    </source>
</evidence>
<dbReference type="SUPFAM" id="SSF55874">
    <property type="entry name" value="ATPase domain of HSP90 chaperone/DNA topoisomerase II/histidine kinase"/>
    <property type="match status" value="1"/>
</dbReference>